<sequence>MAESGWFVNEGRFERAKRRVFIRPVAVVALGRMLASCAPMPRQLAQVREHEAQALRSAAEVQPVEVIAGLSEPLRAVIPDGAVFGSPELDAKFSTDGYSSRVYLIDGADSLVLMTVFQ</sequence>
<organism evidence="1 2">
    <name type="scientific">Leucobacter coleopterorum</name>
    <dbReference type="NCBI Taxonomy" id="2714933"/>
    <lineage>
        <taxon>Bacteria</taxon>
        <taxon>Bacillati</taxon>
        <taxon>Actinomycetota</taxon>
        <taxon>Actinomycetes</taxon>
        <taxon>Micrococcales</taxon>
        <taxon>Microbacteriaceae</taxon>
        <taxon>Leucobacter</taxon>
    </lineage>
</organism>
<evidence type="ECO:0000313" key="1">
    <source>
        <dbReference type="EMBL" id="QIM19442.1"/>
    </source>
</evidence>
<gene>
    <name evidence="1" type="ORF">G7066_14245</name>
</gene>
<dbReference type="EMBL" id="CP049933">
    <property type="protein sequence ID" value="QIM19442.1"/>
    <property type="molecule type" value="Genomic_DNA"/>
</dbReference>
<accession>A0ABX6JYY0</accession>
<dbReference type="Proteomes" id="UP000503441">
    <property type="component" value="Chromosome"/>
</dbReference>
<reference evidence="1 2" key="1">
    <citation type="submission" date="2020-03" db="EMBL/GenBank/DDBJ databases">
        <title>Leucobacter sp. nov., isolated from beetles.</title>
        <authorList>
            <person name="Hyun D.-W."/>
            <person name="Bae J.-W."/>
        </authorList>
    </citation>
    <scope>NUCLEOTIDE SEQUENCE [LARGE SCALE GENOMIC DNA]</scope>
    <source>
        <strain evidence="1 2">HDW9A</strain>
    </source>
</reference>
<name>A0ABX6JYY0_9MICO</name>
<dbReference type="RefSeq" id="WP_166331684.1">
    <property type="nucleotide sequence ID" value="NZ_CP049933.1"/>
</dbReference>
<proteinExistence type="predicted"/>
<keyword evidence="2" id="KW-1185">Reference proteome</keyword>
<evidence type="ECO:0000313" key="2">
    <source>
        <dbReference type="Proteomes" id="UP000503441"/>
    </source>
</evidence>
<protein>
    <submittedName>
        <fullName evidence="1">Uncharacterized protein</fullName>
    </submittedName>
</protein>